<reference evidence="2" key="1">
    <citation type="submission" date="2025-08" db="UniProtKB">
        <authorList>
            <consortium name="RefSeq"/>
        </authorList>
    </citation>
    <scope>IDENTIFICATION</scope>
</reference>
<evidence type="ECO:0000313" key="2">
    <source>
        <dbReference type="RefSeq" id="XP_065648458.1"/>
    </source>
</evidence>
<evidence type="ECO:0000313" key="1">
    <source>
        <dbReference type="Proteomes" id="UP001652625"/>
    </source>
</evidence>
<proteinExistence type="predicted"/>
<protein>
    <submittedName>
        <fullName evidence="2">Uncharacterized protein LOC136077956 isoform X2</fullName>
    </submittedName>
</protein>
<organism evidence="1 2">
    <name type="scientific">Hydra vulgaris</name>
    <name type="common">Hydra</name>
    <name type="synonym">Hydra attenuata</name>
    <dbReference type="NCBI Taxonomy" id="6087"/>
    <lineage>
        <taxon>Eukaryota</taxon>
        <taxon>Metazoa</taxon>
        <taxon>Cnidaria</taxon>
        <taxon>Hydrozoa</taxon>
        <taxon>Hydroidolina</taxon>
        <taxon>Anthoathecata</taxon>
        <taxon>Aplanulata</taxon>
        <taxon>Hydridae</taxon>
        <taxon>Hydra</taxon>
    </lineage>
</organism>
<gene>
    <name evidence="2" type="primary">LOC136077956</name>
</gene>
<dbReference type="Proteomes" id="UP001652625">
    <property type="component" value="Chromosome 03"/>
</dbReference>
<accession>A0ABM4BHF3</accession>
<dbReference type="RefSeq" id="XP_065648458.1">
    <property type="nucleotide sequence ID" value="XM_065792386.1"/>
</dbReference>
<sequence>MELNNPINIFAVQDNSNKISQTIIDHVIPVEDEYSVDFNVKKDEDKKGVGRLYLTFFLYYLLCVKDLKKNLTDVNVVFLCH</sequence>
<name>A0ABM4BHF3_HYDVU</name>
<keyword evidence="1" id="KW-1185">Reference proteome</keyword>
<dbReference type="GeneID" id="136077956"/>